<sequence length="425" mass="46554">MERIFTITVFVITYYLIIRGKLKRSIVAFSAGMLIVTAKIIEDFKTSNVGTYIDFNTIGLLIGMMIVVAILRGTGFFEYVAIGVVKISRGNLKLLFGSFIVVTALFSAFLDNVTTILLFSPILLLISDSLDLNPAPLIFSLVLAANFGGTATMIGDPPNILIGSASGEGFLSFIYQLFPIVAIVLLLYGLFFTKKYIARMEVQQSKLRHLMNLDMSKIITSKRELIKSISVFLAIIIAFILHERLDYEAATVALAGAAVAMLLSGKDFSDLARDIEWDTIFFFIGLFMLSYGLKAVGITDMVSNVIARAYTNEVLLYTLVLWLTAVVGGFIGAVPVVTVMIPIIKTLITVHGVPSDIWWVLSIGACFGGSATMTGAAANMVGTALLEKNMNKAMGFREYLRFALFPTFMSLIMGNIYIIVRYGGR</sequence>
<comment type="subcellular location">
    <subcellularLocation>
        <location evidence="1">Cell membrane</location>
        <topology evidence="1">Multi-pass membrane protein</topology>
    </subcellularLocation>
</comment>
<dbReference type="PANTHER" id="PTHR43568">
    <property type="entry name" value="P PROTEIN"/>
    <property type="match status" value="1"/>
</dbReference>
<dbReference type="STRING" id="1453497.AT15_07220"/>
<keyword evidence="4" id="KW-1003">Cell membrane</keyword>
<comment type="similarity">
    <text evidence="2">Belongs to the CitM (TC 2.A.11) transporter family.</text>
</comment>
<evidence type="ECO:0000256" key="3">
    <source>
        <dbReference type="ARBA" id="ARBA00022448"/>
    </source>
</evidence>
<protein>
    <submittedName>
        <fullName evidence="10">Citrate transporter</fullName>
    </submittedName>
</protein>
<feature type="transmembrane region" description="Helical" evidence="8">
    <location>
        <begin position="61"/>
        <end position="82"/>
    </location>
</feature>
<feature type="transmembrane region" description="Helical" evidence="8">
    <location>
        <begin position="399"/>
        <end position="420"/>
    </location>
</feature>
<dbReference type="InterPro" id="IPR051475">
    <property type="entry name" value="Diverse_Ion_Transporter"/>
</dbReference>
<keyword evidence="6 8" id="KW-1133">Transmembrane helix</keyword>
<reference evidence="10 11" key="1">
    <citation type="submission" date="2014-02" db="EMBL/GenBank/DDBJ databases">
        <title>Kosmotoga genome sequencing.</title>
        <authorList>
            <person name="Pollo S.M."/>
            <person name="Charchuk R."/>
            <person name="Nesbo C.L."/>
        </authorList>
    </citation>
    <scope>NUCLEOTIDE SEQUENCE [LARGE SCALE GENOMIC DNA]</scope>
    <source>
        <strain evidence="10 11">S304</strain>
    </source>
</reference>
<evidence type="ECO:0000313" key="10">
    <source>
        <dbReference type="EMBL" id="OAA31279.1"/>
    </source>
</evidence>
<evidence type="ECO:0000256" key="1">
    <source>
        <dbReference type="ARBA" id="ARBA00004651"/>
    </source>
</evidence>
<dbReference type="GO" id="GO:0005886">
    <property type="term" value="C:plasma membrane"/>
    <property type="evidence" value="ECO:0007669"/>
    <property type="project" value="UniProtKB-SubCell"/>
</dbReference>
<dbReference type="Pfam" id="PF03600">
    <property type="entry name" value="CitMHS"/>
    <property type="match status" value="1"/>
</dbReference>
<dbReference type="OrthoDB" id="9765532at2"/>
<dbReference type="GO" id="GO:0015105">
    <property type="term" value="F:arsenite transmembrane transporter activity"/>
    <property type="evidence" value="ECO:0007669"/>
    <property type="project" value="InterPro"/>
</dbReference>
<comment type="caution">
    <text evidence="10">The sequence shown here is derived from an EMBL/GenBank/DDBJ whole genome shotgun (WGS) entry which is preliminary data.</text>
</comment>
<dbReference type="PANTHER" id="PTHR43568:SF1">
    <property type="entry name" value="P PROTEIN"/>
    <property type="match status" value="1"/>
</dbReference>
<gene>
    <name evidence="10" type="ORF">AT15_07220</name>
</gene>
<dbReference type="InterPro" id="IPR004680">
    <property type="entry name" value="Cit_transptr-like_dom"/>
</dbReference>
<evidence type="ECO:0000256" key="8">
    <source>
        <dbReference type="SAM" id="Phobius"/>
    </source>
</evidence>
<dbReference type="AlphaFoldDB" id="A0A182C729"/>
<dbReference type="InterPro" id="IPR000802">
    <property type="entry name" value="Arsenical_pump_ArsB"/>
</dbReference>
<evidence type="ECO:0000256" key="2">
    <source>
        <dbReference type="ARBA" id="ARBA00009843"/>
    </source>
</evidence>
<keyword evidence="3" id="KW-0813">Transport</keyword>
<dbReference type="Proteomes" id="UP000077339">
    <property type="component" value="Unassembled WGS sequence"/>
</dbReference>
<feature type="domain" description="Citrate transporter-like" evidence="9">
    <location>
        <begin position="14"/>
        <end position="364"/>
    </location>
</feature>
<keyword evidence="5 8" id="KW-0812">Transmembrane</keyword>
<evidence type="ECO:0000256" key="7">
    <source>
        <dbReference type="ARBA" id="ARBA00023136"/>
    </source>
</evidence>
<keyword evidence="11" id="KW-1185">Reference proteome</keyword>
<proteinExistence type="inferred from homology"/>
<evidence type="ECO:0000313" key="11">
    <source>
        <dbReference type="Proteomes" id="UP000077339"/>
    </source>
</evidence>
<dbReference type="EMBL" id="JFHK01000004">
    <property type="protein sequence ID" value="OAA31279.1"/>
    <property type="molecule type" value="Genomic_DNA"/>
</dbReference>
<feature type="transmembrane region" description="Helical" evidence="8">
    <location>
        <begin position="94"/>
        <end position="126"/>
    </location>
</feature>
<dbReference type="PRINTS" id="PR00758">
    <property type="entry name" value="ARSENICPUMP"/>
</dbReference>
<evidence type="ECO:0000256" key="6">
    <source>
        <dbReference type="ARBA" id="ARBA00022989"/>
    </source>
</evidence>
<accession>A0A182C729</accession>
<feature type="transmembrane region" description="Helical" evidence="8">
    <location>
        <begin position="225"/>
        <end position="241"/>
    </location>
</feature>
<dbReference type="RefSeq" id="WP_068346288.1">
    <property type="nucleotide sequence ID" value="NZ_JFHK01000004.1"/>
</dbReference>
<keyword evidence="7 8" id="KW-0472">Membrane</keyword>
<feature type="transmembrane region" description="Helical" evidence="8">
    <location>
        <begin position="277"/>
        <end position="299"/>
    </location>
</feature>
<name>A0A182C729_9BACT</name>
<evidence type="ECO:0000256" key="4">
    <source>
        <dbReference type="ARBA" id="ARBA00022475"/>
    </source>
</evidence>
<dbReference type="PATRIC" id="fig|1453497.3.peg.1438"/>
<feature type="transmembrane region" description="Helical" evidence="8">
    <location>
        <begin position="319"/>
        <end position="344"/>
    </location>
</feature>
<evidence type="ECO:0000256" key="5">
    <source>
        <dbReference type="ARBA" id="ARBA00022692"/>
    </source>
</evidence>
<feature type="transmembrane region" description="Helical" evidence="8">
    <location>
        <begin position="173"/>
        <end position="191"/>
    </location>
</feature>
<evidence type="ECO:0000259" key="9">
    <source>
        <dbReference type="Pfam" id="PF03600"/>
    </source>
</evidence>
<feature type="transmembrane region" description="Helical" evidence="8">
    <location>
        <begin position="356"/>
        <end position="379"/>
    </location>
</feature>
<organism evidence="10 11">
    <name type="scientific">Kosmotoga arenicorallina S304</name>
    <dbReference type="NCBI Taxonomy" id="1453497"/>
    <lineage>
        <taxon>Bacteria</taxon>
        <taxon>Thermotogati</taxon>
        <taxon>Thermotogota</taxon>
        <taxon>Thermotogae</taxon>
        <taxon>Kosmotogales</taxon>
        <taxon>Kosmotogaceae</taxon>
        <taxon>Kosmotoga</taxon>
    </lineage>
</organism>